<sequence length="68" mass="7238">MKKGAELALNFMLRLVFGMIAIFLINGYLQEKGLDACVGINALSALTSGFLGLPGVALLYGVRVYLMG</sequence>
<gene>
    <name evidence="2" type="ORF">LKD45_08465</name>
</gene>
<dbReference type="AlphaFoldDB" id="A0AAE3AXQ4"/>
<evidence type="ECO:0000313" key="3">
    <source>
        <dbReference type="Proteomes" id="UP001199355"/>
    </source>
</evidence>
<dbReference type="Proteomes" id="UP001199355">
    <property type="component" value="Unassembled WGS sequence"/>
</dbReference>
<dbReference type="RefSeq" id="WP_021915063.1">
    <property type="nucleotide sequence ID" value="NZ_JAJEQF010000018.1"/>
</dbReference>
<keyword evidence="1" id="KW-1133">Transmembrane helix</keyword>
<dbReference type="Pfam" id="PF07441">
    <property type="entry name" value="BofA"/>
    <property type="match status" value="1"/>
</dbReference>
<feature type="transmembrane region" description="Helical" evidence="1">
    <location>
        <begin position="40"/>
        <end position="62"/>
    </location>
</feature>
<keyword evidence="1" id="KW-0812">Transmembrane</keyword>
<accession>A0AAE3AXQ4</accession>
<reference evidence="2 3" key="1">
    <citation type="submission" date="2021-10" db="EMBL/GenBank/DDBJ databases">
        <title>Anaerobic single-cell dispensing facilitates the cultivation of human gut bacteria.</title>
        <authorList>
            <person name="Afrizal A."/>
        </authorList>
    </citation>
    <scope>NUCLEOTIDE SEQUENCE [LARGE SCALE GENOMIC DNA]</scope>
    <source>
        <strain evidence="2 3">CLA-AA-H244</strain>
    </source>
</reference>
<organism evidence="2 3">
    <name type="scientific">Gallintestinimicrobium propionicum</name>
    <dbReference type="NCBI Taxonomy" id="2981770"/>
    <lineage>
        <taxon>Bacteria</taxon>
        <taxon>Bacillati</taxon>
        <taxon>Bacillota</taxon>
        <taxon>Clostridia</taxon>
        <taxon>Lachnospirales</taxon>
        <taxon>Lachnospiraceae</taxon>
        <taxon>Gallintestinimicrobium</taxon>
    </lineage>
</organism>
<keyword evidence="1" id="KW-0472">Membrane</keyword>
<protein>
    <submittedName>
        <fullName evidence="2">Pro-sigmaK processing inhibitor BofA family protein</fullName>
    </submittedName>
</protein>
<proteinExistence type="predicted"/>
<name>A0AAE3AXQ4_9FIRM</name>
<feature type="transmembrane region" description="Helical" evidence="1">
    <location>
        <begin position="7"/>
        <end position="28"/>
    </location>
</feature>
<comment type="caution">
    <text evidence="2">The sequence shown here is derived from an EMBL/GenBank/DDBJ whole genome shotgun (WGS) entry which is preliminary data.</text>
</comment>
<dbReference type="EMBL" id="JAJEQF010000018">
    <property type="protein sequence ID" value="MCC2167723.1"/>
    <property type="molecule type" value="Genomic_DNA"/>
</dbReference>
<evidence type="ECO:0000256" key="1">
    <source>
        <dbReference type="SAM" id="Phobius"/>
    </source>
</evidence>
<keyword evidence="3" id="KW-1185">Reference proteome</keyword>
<dbReference type="InterPro" id="IPR010001">
    <property type="entry name" value="BofA"/>
</dbReference>
<evidence type="ECO:0000313" key="2">
    <source>
        <dbReference type="EMBL" id="MCC2167723.1"/>
    </source>
</evidence>